<evidence type="ECO:0000313" key="2">
    <source>
        <dbReference type="EMBL" id="QOL81105.1"/>
    </source>
</evidence>
<feature type="transmembrane region" description="Helical" evidence="1">
    <location>
        <begin position="35"/>
        <end position="53"/>
    </location>
</feature>
<dbReference type="AlphaFoldDB" id="A0A7L9WL29"/>
<proteinExistence type="predicted"/>
<accession>A0A7L9WL29</accession>
<dbReference type="RefSeq" id="WP_226941941.1">
    <property type="nucleotide sequence ID" value="NZ_CP045201.1"/>
</dbReference>
<keyword evidence="1" id="KW-0472">Membrane</keyword>
<feature type="transmembrane region" description="Helical" evidence="1">
    <location>
        <begin position="89"/>
        <end position="108"/>
    </location>
</feature>
<gene>
    <name evidence="2" type="ORF">F3W81_09960</name>
</gene>
<keyword evidence="1" id="KW-0812">Transmembrane</keyword>
<dbReference type="EMBL" id="CP045201">
    <property type="protein sequence ID" value="QOL81105.1"/>
    <property type="molecule type" value="Genomic_DNA"/>
</dbReference>
<name>A0A7L9WL29_9RHOB</name>
<reference evidence="2 3" key="1">
    <citation type="submission" date="2019-10" db="EMBL/GenBank/DDBJ databases">
        <title>Pseudopuniceibacterium sp. HQ09 islated from Antarctica.</title>
        <authorList>
            <person name="Liao L."/>
            <person name="Su S."/>
            <person name="Chen B."/>
            <person name="Yu Y."/>
        </authorList>
    </citation>
    <scope>NUCLEOTIDE SEQUENCE [LARGE SCALE GENOMIC DNA]</scope>
    <source>
        <strain evidence="2 3">HQ09</strain>
    </source>
</reference>
<dbReference type="Proteomes" id="UP000594118">
    <property type="component" value="Chromosome"/>
</dbReference>
<sequence>MMSLALQAIKYKIWLQLLAVGLGVLLYLVEQDTAVLFAIASILLVIGILYLFLIGLRQGYVWFAILFAILCAFNFMLNVTGGLSIGRIFHFVDAVLSFVAICGIVIWFRERRKLEKSGDRFE</sequence>
<keyword evidence="1" id="KW-1133">Transmembrane helix</keyword>
<protein>
    <submittedName>
        <fullName evidence="2">Uncharacterized protein</fullName>
    </submittedName>
</protein>
<evidence type="ECO:0000256" key="1">
    <source>
        <dbReference type="SAM" id="Phobius"/>
    </source>
</evidence>
<dbReference type="KEGG" id="pshq:F3W81_09960"/>
<feature type="transmembrane region" description="Helical" evidence="1">
    <location>
        <begin position="60"/>
        <end position="77"/>
    </location>
</feature>
<feature type="transmembrane region" description="Helical" evidence="1">
    <location>
        <begin position="12"/>
        <end position="29"/>
    </location>
</feature>
<evidence type="ECO:0000313" key="3">
    <source>
        <dbReference type="Proteomes" id="UP000594118"/>
    </source>
</evidence>
<organism evidence="2 3">
    <name type="scientific">Pseudooceanicola spongiae</name>
    <dbReference type="NCBI Taxonomy" id="2613965"/>
    <lineage>
        <taxon>Bacteria</taxon>
        <taxon>Pseudomonadati</taxon>
        <taxon>Pseudomonadota</taxon>
        <taxon>Alphaproteobacteria</taxon>
        <taxon>Rhodobacterales</taxon>
        <taxon>Paracoccaceae</taxon>
        <taxon>Pseudooceanicola</taxon>
    </lineage>
</organism>
<keyword evidence="3" id="KW-1185">Reference proteome</keyword>